<protein>
    <submittedName>
        <fullName evidence="1">Uncharacterized protein</fullName>
    </submittedName>
</protein>
<dbReference type="AlphaFoldDB" id="A0A8H8YW48"/>
<comment type="caution">
    <text evidence="1">The sequence shown here is derived from an EMBL/GenBank/DDBJ whole genome shotgun (WGS) entry which is preliminary data.</text>
</comment>
<accession>A0A8H8YW48</accession>
<name>A0A8H8YW48_9PROT</name>
<dbReference type="Proteomes" id="UP000601736">
    <property type="component" value="Unassembled WGS sequence"/>
</dbReference>
<gene>
    <name evidence="1" type="ORF">NMYAN_10236</name>
</gene>
<proteinExistence type="predicted"/>
<evidence type="ECO:0000313" key="2">
    <source>
        <dbReference type="Proteomes" id="UP000601736"/>
    </source>
</evidence>
<evidence type="ECO:0000313" key="1">
    <source>
        <dbReference type="EMBL" id="CAE6485013.1"/>
    </source>
</evidence>
<sequence>MRTRSRSLREIRVTLWLFTSSDGKNHFFDMRYPIF</sequence>
<organism evidence="1 2">
    <name type="scientific">Nitrosomonas nitrosa</name>
    <dbReference type="NCBI Taxonomy" id="52442"/>
    <lineage>
        <taxon>Bacteria</taxon>
        <taxon>Pseudomonadati</taxon>
        <taxon>Pseudomonadota</taxon>
        <taxon>Betaproteobacteria</taxon>
        <taxon>Nitrosomonadales</taxon>
        <taxon>Nitrosomonadaceae</taxon>
        <taxon>Nitrosomonas</taxon>
    </lineage>
</organism>
<dbReference type="EMBL" id="CAJNAP010000001">
    <property type="protein sequence ID" value="CAE6485013.1"/>
    <property type="molecule type" value="Genomic_DNA"/>
</dbReference>
<reference evidence="1" key="1">
    <citation type="submission" date="2021-02" db="EMBL/GenBank/DDBJ databases">
        <authorList>
            <person name="Han P."/>
        </authorList>
    </citation>
    <scope>NUCLEOTIDE SEQUENCE</scope>
    <source>
        <strain evidence="1">Nitrosomonas nitrosa 18-3D</strain>
    </source>
</reference>